<protein>
    <recommendedName>
        <fullName evidence="4">Double zinc ribbon</fullName>
    </recommendedName>
</protein>
<keyword evidence="1" id="KW-1133">Transmembrane helix</keyword>
<keyword evidence="1" id="KW-0472">Membrane</keyword>
<accession>A0A1I0DMM1</accession>
<dbReference type="RefSeq" id="WP_093516964.1">
    <property type="nucleotide sequence ID" value="NZ_FOIJ01000002.1"/>
</dbReference>
<feature type="transmembrane region" description="Helical" evidence="1">
    <location>
        <begin position="299"/>
        <end position="320"/>
    </location>
</feature>
<evidence type="ECO:0008006" key="4">
    <source>
        <dbReference type="Google" id="ProtNLM"/>
    </source>
</evidence>
<name>A0A1I0DMM1_9BACT</name>
<evidence type="ECO:0000313" key="3">
    <source>
        <dbReference type="Proteomes" id="UP000199181"/>
    </source>
</evidence>
<organism evidence="2 3">
    <name type="scientific">Stigmatella erecta</name>
    <dbReference type="NCBI Taxonomy" id="83460"/>
    <lineage>
        <taxon>Bacteria</taxon>
        <taxon>Pseudomonadati</taxon>
        <taxon>Myxococcota</taxon>
        <taxon>Myxococcia</taxon>
        <taxon>Myxococcales</taxon>
        <taxon>Cystobacterineae</taxon>
        <taxon>Archangiaceae</taxon>
        <taxon>Stigmatella</taxon>
    </lineage>
</organism>
<dbReference type="Proteomes" id="UP000199181">
    <property type="component" value="Unassembled WGS sequence"/>
</dbReference>
<proteinExistence type="predicted"/>
<keyword evidence="1" id="KW-0812">Transmembrane</keyword>
<reference evidence="3" key="1">
    <citation type="submission" date="2016-10" db="EMBL/GenBank/DDBJ databases">
        <authorList>
            <person name="Varghese N."/>
            <person name="Submissions S."/>
        </authorList>
    </citation>
    <scope>NUCLEOTIDE SEQUENCE [LARGE SCALE GENOMIC DNA]</scope>
    <source>
        <strain evidence="3">DSM 16858</strain>
    </source>
</reference>
<dbReference type="PANTHER" id="PTHR37826:SF3">
    <property type="entry name" value="J DOMAIN-CONTAINING PROTEIN"/>
    <property type="match status" value="1"/>
</dbReference>
<dbReference type="PANTHER" id="PTHR37826">
    <property type="entry name" value="FLOTILLIN BAND_7_5 DOMAIN PROTEIN"/>
    <property type="match status" value="1"/>
</dbReference>
<keyword evidence="3" id="KW-1185">Reference proteome</keyword>
<dbReference type="AlphaFoldDB" id="A0A1I0DMM1"/>
<gene>
    <name evidence="2" type="ORF">SAMN05443639_102596</name>
</gene>
<dbReference type="EMBL" id="FOIJ01000002">
    <property type="protein sequence ID" value="SET33591.1"/>
    <property type="molecule type" value="Genomic_DNA"/>
</dbReference>
<sequence>MPSLESSESSCRRCHSALEAEDLRCTVCALPTPERERGSAERVKARITRCGTCGAAVAYSVEAQAPRCAYCTSVMHTELQADPVDQASHFVPFTVDPPAAQQALRAFLGKGGFFRPSDLASTSAIDSLKPLWWPAWVFDAEAGVTWTADTPQGARRSEWAPHAGESQLDLRGILVSASRGLTSRETAWLATAYRIAQAAPSPQGPGDAQVELFDVTRSGARAQILAAIQDQARAHIEQTELTGRRHRNLNVAVVLSGLKTRHLALPAYVLAYRYRHKLYRVVVNGQEATCVLGDRPVSWVKVMLVALAVLGLLALGGFLLS</sequence>
<evidence type="ECO:0000256" key="1">
    <source>
        <dbReference type="SAM" id="Phobius"/>
    </source>
</evidence>
<evidence type="ECO:0000313" key="2">
    <source>
        <dbReference type="EMBL" id="SET33591.1"/>
    </source>
</evidence>